<evidence type="ECO:0000256" key="1">
    <source>
        <dbReference type="PROSITE-ProRule" id="PRU01076"/>
    </source>
</evidence>
<evidence type="ECO:0000313" key="3">
    <source>
        <dbReference type="EMBL" id="MDP9839995.1"/>
    </source>
</evidence>
<evidence type="ECO:0000313" key="4">
    <source>
        <dbReference type="Proteomes" id="UP001241472"/>
    </source>
</evidence>
<dbReference type="SUPFAM" id="SSF89447">
    <property type="entry name" value="AbrB/MazE/MraZ-like"/>
    <property type="match status" value="1"/>
</dbReference>
<protein>
    <submittedName>
        <fullName evidence="3">Bifunctional DNA-binding transcriptional regulator/antitoxin component of YhaV-PrlF toxin-antitoxin module</fullName>
    </submittedName>
</protein>
<name>A0ABT9PZU1_9HYPH</name>
<dbReference type="InterPro" id="IPR007159">
    <property type="entry name" value="SpoVT-AbrB_dom"/>
</dbReference>
<dbReference type="Proteomes" id="UP001241472">
    <property type="component" value="Unassembled WGS sequence"/>
</dbReference>
<dbReference type="RefSeq" id="WP_306839183.1">
    <property type="nucleotide sequence ID" value="NZ_JAUSRF010000021.1"/>
</dbReference>
<dbReference type="GO" id="GO:0003677">
    <property type="term" value="F:DNA binding"/>
    <property type="evidence" value="ECO:0007669"/>
    <property type="project" value="UniProtKB-KW"/>
</dbReference>
<gene>
    <name evidence="3" type="ORF">J2T09_004775</name>
</gene>
<keyword evidence="4" id="KW-1185">Reference proteome</keyword>
<evidence type="ECO:0000259" key="2">
    <source>
        <dbReference type="PROSITE" id="PS51740"/>
    </source>
</evidence>
<accession>A0ABT9PZU1</accession>
<proteinExistence type="predicted"/>
<comment type="caution">
    <text evidence="3">The sequence shown here is derived from an EMBL/GenBank/DDBJ whole genome shotgun (WGS) entry which is preliminary data.</text>
</comment>
<keyword evidence="1 3" id="KW-0238">DNA-binding</keyword>
<feature type="domain" description="SpoVT-AbrB" evidence="2">
    <location>
        <begin position="1"/>
        <end position="47"/>
    </location>
</feature>
<sequence>MTILTVTSRGDVTLGKELLETLDIAPGDRLVVLPRADGGFSLSPLPETGTTSAQGKKKAGGLEAFYGSLKNRHNVHVTLDEIKKSIEEGWASEMRLRDDP</sequence>
<organism evidence="3 4">
    <name type="scientific">Neorhizobium huautlense</name>
    <dbReference type="NCBI Taxonomy" id="67774"/>
    <lineage>
        <taxon>Bacteria</taxon>
        <taxon>Pseudomonadati</taxon>
        <taxon>Pseudomonadota</taxon>
        <taxon>Alphaproteobacteria</taxon>
        <taxon>Hyphomicrobiales</taxon>
        <taxon>Rhizobiaceae</taxon>
        <taxon>Rhizobium/Agrobacterium group</taxon>
        <taxon>Neorhizobium</taxon>
    </lineage>
</organism>
<dbReference type="EMBL" id="JAUSRF010000021">
    <property type="protein sequence ID" value="MDP9839995.1"/>
    <property type="molecule type" value="Genomic_DNA"/>
</dbReference>
<dbReference type="InterPro" id="IPR037914">
    <property type="entry name" value="SpoVT-AbrB_sf"/>
</dbReference>
<reference evidence="3 4" key="1">
    <citation type="submission" date="2023-07" db="EMBL/GenBank/DDBJ databases">
        <title>Sorghum-associated microbial communities from plants grown in Nebraska, USA.</title>
        <authorList>
            <person name="Schachtman D."/>
        </authorList>
    </citation>
    <scope>NUCLEOTIDE SEQUENCE [LARGE SCALE GENOMIC DNA]</scope>
    <source>
        <strain evidence="3 4">DS1307</strain>
    </source>
</reference>
<dbReference type="PROSITE" id="PS51740">
    <property type="entry name" value="SPOVT_ABRB"/>
    <property type="match status" value="1"/>
</dbReference>
<dbReference type="Gene3D" id="2.10.260.10">
    <property type="match status" value="1"/>
</dbReference>